<gene>
    <name evidence="2" type="ORF">BB934_39335</name>
</gene>
<proteinExistence type="predicted"/>
<keyword evidence="2" id="KW-0614">Plasmid</keyword>
<dbReference type="AlphaFoldDB" id="A0A1B2EWD9"/>
<reference evidence="2" key="1">
    <citation type="submission" date="2016-07" db="EMBL/GenBank/DDBJ databases">
        <title>Microvirga ossetica sp. nov. a new species of rhizobia isolated from root nodules of the legume species Vicia alpestris Steven originated from North Ossetia region in the Caucasus.</title>
        <authorList>
            <person name="Safronova V.I."/>
            <person name="Kuznetsova I.G."/>
            <person name="Sazanova A.L."/>
            <person name="Belimov A."/>
            <person name="Andronov E."/>
            <person name="Osledkin Y.S."/>
            <person name="Onishchuk O.P."/>
            <person name="Kurchak O.N."/>
            <person name="Shaposhnikov A.I."/>
            <person name="Willems A."/>
            <person name="Tikhonovich I.A."/>
        </authorList>
    </citation>
    <scope>NUCLEOTIDE SEQUENCE [LARGE SCALE GENOMIC DNA]</scope>
    <source>
        <strain evidence="2">V5/3M</strain>
        <plasmid evidence="2">unnamed2</plasmid>
    </source>
</reference>
<evidence type="ECO:0008006" key="3">
    <source>
        <dbReference type="Google" id="ProtNLM"/>
    </source>
</evidence>
<protein>
    <recommendedName>
        <fullName evidence="3">Transposase IS4-like domain-containing protein</fullName>
    </recommendedName>
</protein>
<dbReference type="KEGG" id="moc:BB934_39335"/>
<dbReference type="PANTHER" id="PTHR33408">
    <property type="entry name" value="TRANSPOSASE"/>
    <property type="match status" value="1"/>
</dbReference>
<geneLocation type="plasmid" evidence="2">
    <name>unnamed2</name>
</geneLocation>
<accession>A0A1B2EWD9</accession>
<dbReference type="EMBL" id="CP016619">
    <property type="protein sequence ID" value="ANY84278.1"/>
    <property type="molecule type" value="Genomic_DNA"/>
</dbReference>
<feature type="region of interest" description="Disordered" evidence="1">
    <location>
        <begin position="57"/>
        <end position="80"/>
    </location>
</feature>
<organism evidence="2">
    <name type="scientific">Microvirga ossetica</name>
    <dbReference type="NCBI Taxonomy" id="1882682"/>
    <lineage>
        <taxon>Bacteria</taxon>
        <taxon>Pseudomonadati</taxon>
        <taxon>Pseudomonadota</taxon>
        <taxon>Alphaproteobacteria</taxon>
        <taxon>Hyphomicrobiales</taxon>
        <taxon>Methylobacteriaceae</taxon>
        <taxon>Microvirga</taxon>
    </lineage>
</organism>
<sequence length="193" mass="21186">MDEVFTQVRRILSAEGLITLQTVMHDGTKITAQAGPGSFKQEEQISKHLTAAREHVTAMGDPRSENQTPRQAAARERARRERVERLEQALVNVQQISVAKRPGYARASTRQIGVSTTDPQARIRRHRDGHYGLSYNVQISTDAAHGIAIGLHVGQAASDDEYLVPAVAQIEERLGRTPELMVVDAGPPRDHGG</sequence>
<evidence type="ECO:0000313" key="2">
    <source>
        <dbReference type="EMBL" id="ANY84278.1"/>
    </source>
</evidence>
<evidence type="ECO:0000256" key="1">
    <source>
        <dbReference type="SAM" id="MobiDB-lite"/>
    </source>
</evidence>
<name>A0A1B2EWD9_9HYPH</name>